<dbReference type="NCBIfam" id="TIGR02273">
    <property type="entry name" value="16S_RimM"/>
    <property type="match status" value="1"/>
</dbReference>
<keyword evidence="4 5" id="KW-0143">Chaperone</keyword>
<keyword evidence="2 5" id="KW-0690">Ribosome biogenesis</keyword>
<dbReference type="InterPro" id="IPR002676">
    <property type="entry name" value="RimM_N"/>
</dbReference>
<dbReference type="SUPFAM" id="SSF50447">
    <property type="entry name" value="Translation proteins"/>
    <property type="match status" value="1"/>
</dbReference>
<dbReference type="InterPro" id="IPR011033">
    <property type="entry name" value="PRC_barrel-like_sf"/>
</dbReference>
<dbReference type="KEGG" id="lcc:B488_12700"/>
<dbReference type="AlphaFoldDB" id="L0EWC5"/>
<dbReference type="GO" id="GO:0005737">
    <property type="term" value="C:cytoplasm"/>
    <property type="evidence" value="ECO:0007669"/>
    <property type="project" value="UniProtKB-SubCell"/>
</dbReference>
<feature type="domain" description="RimM N-terminal" evidence="6">
    <location>
        <begin position="11"/>
        <end position="87"/>
    </location>
</feature>
<name>L0EWC5_LIBCB</name>
<evidence type="ECO:0000256" key="5">
    <source>
        <dbReference type="HAMAP-Rule" id="MF_00014"/>
    </source>
</evidence>
<evidence type="ECO:0000313" key="9">
    <source>
        <dbReference type="Proteomes" id="UP000010799"/>
    </source>
</evidence>
<dbReference type="HAMAP" id="MF_00014">
    <property type="entry name" value="Ribosome_mat_RimM"/>
    <property type="match status" value="1"/>
</dbReference>
<comment type="subcellular location">
    <subcellularLocation>
        <location evidence="5">Cytoplasm</location>
    </subcellularLocation>
</comment>
<dbReference type="HOGENOM" id="CLU_077636_0_1_5"/>
<reference evidence="8 9" key="1">
    <citation type="journal article" date="2012" name="Stand. Genomic Sci.">
        <title>Complete genome sequence of Liberibacter crescens BT-1.</title>
        <authorList>
            <person name="Leonard M.T."/>
            <person name="Fagen J.R."/>
            <person name="Davis-Richardson A.G."/>
            <person name="Davis M.J."/>
            <person name="Triplett E.W."/>
        </authorList>
    </citation>
    <scope>NUCLEOTIDE SEQUENCE [LARGE SCALE GENOMIC DNA]</scope>
    <source>
        <strain evidence="8 9">BT-1</strain>
    </source>
</reference>
<comment type="function">
    <text evidence="5">An accessory protein needed during the final step in the assembly of 30S ribosomal subunit, possibly for assembly of the head region. Essential for efficient processing of 16S rRNA. May be needed both before and after RbfA during the maturation of 16S rRNA. It has affinity for free ribosomal 30S subunits but not for 70S ribosomes.</text>
</comment>
<dbReference type="RefSeq" id="WP_015273687.1">
    <property type="nucleotide sequence ID" value="NC_019907.1"/>
</dbReference>
<dbReference type="PATRIC" id="fig|1215343.11.peg.1311"/>
<dbReference type="GO" id="GO:0042274">
    <property type="term" value="P:ribosomal small subunit biogenesis"/>
    <property type="evidence" value="ECO:0007669"/>
    <property type="project" value="UniProtKB-UniRule"/>
</dbReference>
<dbReference type="PANTHER" id="PTHR33692">
    <property type="entry name" value="RIBOSOME MATURATION FACTOR RIMM"/>
    <property type="match status" value="1"/>
</dbReference>
<dbReference type="Proteomes" id="UP000010799">
    <property type="component" value="Chromosome"/>
</dbReference>
<comment type="subunit">
    <text evidence="5">Binds ribosomal protein uS19.</text>
</comment>
<dbReference type="InterPro" id="IPR056792">
    <property type="entry name" value="PRC_RimM"/>
</dbReference>
<evidence type="ECO:0000256" key="4">
    <source>
        <dbReference type="ARBA" id="ARBA00023186"/>
    </source>
</evidence>
<sequence>MVNLEKFVLICTIGTPHGLKGELHVRSYANVPLALGHYGILYALDGRKFKIVTLFQKKNKIIVLFDGIRNRVDAEKLNKLDLYIKRNSMDNNLLEEDEFFSVDLEGLQAFDSTGIYWGMVTHVYDFGAGTILELLDQTKKQCVLIPFSKAAIPNIDIKKNRLQVEPIAAGLIDSLERTFLA</sequence>
<dbReference type="Pfam" id="PF24986">
    <property type="entry name" value="PRC_RimM"/>
    <property type="match status" value="1"/>
</dbReference>
<feature type="domain" description="Ribosome maturation factor RimM PRC barrel" evidence="7">
    <location>
        <begin position="102"/>
        <end position="166"/>
    </location>
</feature>
<dbReference type="Gene3D" id="2.30.30.240">
    <property type="entry name" value="PRC-barrel domain"/>
    <property type="match status" value="1"/>
</dbReference>
<evidence type="ECO:0000259" key="7">
    <source>
        <dbReference type="Pfam" id="PF24986"/>
    </source>
</evidence>
<keyword evidence="9" id="KW-1185">Reference proteome</keyword>
<dbReference type="STRING" id="1215343.B488_12700"/>
<evidence type="ECO:0000256" key="1">
    <source>
        <dbReference type="ARBA" id="ARBA00022490"/>
    </source>
</evidence>
<keyword evidence="1 5" id="KW-0963">Cytoplasm</keyword>
<comment type="similarity">
    <text evidence="5">Belongs to the RimM family.</text>
</comment>
<dbReference type="GO" id="GO:0006364">
    <property type="term" value="P:rRNA processing"/>
    <property type="evidence" value="ECO:0007669"/>
    <property type="project" value="UniProtKB-UniRule"/>
</dbReference>
<comment type="domain">
    <text evidence="5">The PRC barrel domain binds ribosomal protein uS19.</text>
</comment>
<organism evidence="8 9">
    <name type="scientific">Liberibacter crescens (strain BT-1)</name>
    <dbReference type="NCBI Taxonomy" id="1215343"/>
    <lineage>
        <taxon>Bacteria</taxon>
        <taxon>Pseudomonadati</taxon>
        <taxon>Pseudomonadota</taxon>
        <taxon>Alphaproteobacteria</taxon>
        <taxon>Hyphomicrobiales</taxon>
        <taxon>Rhizobiaceae</taxon>
        <taxon>Liberibacter</taxon>
    </lineage>
</organism>
<dbReference type="eggNOG" id="COG0806">
    <property type="taxonomic scope" value="Bacteria"/>
</dbReference>
<evidence type="ECO:0000313" key="8">
    <source>
        <dbReference type="EMBL" id="AGA65262.1"/>
    </source>
</evidence>
<dbReference type="Pfam" id="PF01782">
    <property type="entry name" value="RimM"/>
    <property type="match status" value="1"/>
</dbReference>
<accession>L0EWC5</accession>
<protein>
    <recommendedName>
        <fullName evidence="5">Ribosome maturation factor RimM</fullName>
    </recommendedName>
</protein>
<dbReference type="PANTHER" id="PTHR33692:SF1">
    <property type="entry name" value="RIBOSOME MATURATION FACTOR RIMM"/>
    <property type="match status" value="1"/>
</dbReference>
<dbReference type="InterPro" id="IPR036976">
    <property type="entry name" value="RimM_N_sf"/>
</dbReference>
<evidence type="ECO:0000259" key="6">
    <source>
        <dbReference type="Pfam" id="PF01782"/>
    </source>
</evidence>
<dbReference type="GO" id="GO:0043022">
    <property type="term" value="F:ribosome binding"/>
    <property type="evidence" value="ECO:0007669"/>
    <property type="project" value="InterPro"/>
</dbReference>
<dbReference type="InterPro" id="IPR011961">
    <property type="entry name" value="RimM"/>
</dbReference>
<keyword evidence="3 5" id="KW-0698">rRNA processing</keyword>
<dbReference type="SUPFAM" id="SSF50346">
    <property type="entry name" value="PRC-barrel domain"/>
    <property type="match status" value="1"/>
</dbReference>
<dbReference type="InterPro" id="IPR009000">
    <property type="entry name" value="Transl_B-barrel_sf"/>
</dbReference>
<gene>
    <name evidence="5" type="primary">rimM</name>
    <name evidence="8" type="ordered locus">B488_12700</name>
</gene>
<dbReference type="EMBL" id="CP003789">
    <property type="protein sequence ID" value="AGA65262.1"/>
    <property type="molecule type" value="Genomic_DNA"/>
</dbReference>
<dbReference type="Gene3D" id="2.40.30.60">
    <property type="entry name" value="RimM"/>
    <property type="match status" value="1"/>
</dbReference>
<evidence type="ECO:0000256" key="2">
    <source>
        <dbReference type="ARBA" id="ARBA00022517"/>
    </source>
</evidence>
<evidence type="ECO:0000256" key="3">
    <source>
        <dbReference type="ARBA" id="ARBA00022552"/>
    </source>
</evidence>
<proteinExistence type="inferred from homology"/>
<dbReference type="GO" id="GO:0005840">
    <property type="term" value="C:ribosome"/>
    <property type="evidence" value="ECO:0007669"/>
    <property type="project" value="InterPro"/>
</dbReference>